<keyword evidence="5" id="KW-1185">Reference proteome</keyword>
<dbReference type="EMBL" id="VIFM01000008">
    <property type="protein sequence ID" value="TQF17336.1"/>
    <property type="molecule type" value="Genomic_DNA"/>
</dbReference>
<dbReference type="GO" id="GO:0005829">
    <property type="term" value="C:cytosol"/>
    <property type="evidence" value="ECO:0007669"/>
    <property type="project" value="TreeGrafter"/>
</dbReference>
<dbReference type="Proteomes" id="UP000315369">
    <property type="component" value="Unassembled WGS sequence"/>
</dbReference>
<dbReference type="RefSeq" id="WP_141640938.1">
    <property type="nucleotide sequence ID" value="NZ_VIFM01000008.1"/>
</dbReference>
<dbReference type="InterPro" id="IPR027038">
    <property type="entry name" value="RanGap"/>
</dbReference>
<sequence length="324" mass="34976">MSDLDALLAKVVADPTNDAPRLACADALQTVDAARAEFIRVQLALPGRMDPARRRSLQSRVRELMDANGRAWLKPLRDAKVHEPRYHRGFIEELSLAEDRLAKHGPELFALEPVSRLCVDTRDGKGLEHAAEQPWFSQVRWLRLEGSGVDAATKALAASPRAGHLSGLVLAGAKDTSVRALVESKALPALRSVSFSSGALTDTSAEVLAKATLVWERLYLSGSGLSDEGVATLAGAKGLGALQWLTLNRNELSDEAAEALAKSKGLTGLERLELSQNDLSEEGALAFRTAKALPKLRRLELMEMGLDRDELGPLVKRLGAGLRL</sequence>
<dbReference type="PANTHER" id="PTHR24113:SF12">
    <property type="entry name" value="RAN GTPASE-ACTIVATING PROTEIN 1"/>
    <property type="match status" value="1"/>
</dbReference>
<evidence type="ECO:0000256" key="2">
    <source>
        <dbReference type="ARBA" id="ARBA00022614"/>
    </source>
</evidence>
<evidence type="ECO:0000313" key="4">
    <source>
        <dbReference type="EMBL" id="TQF17336.1"/>
    </source>
</evidence>
<proteinExistence type="predicted"/>
<dbReference type="Gene3D" id="3.80.10.10">
    <property type="entry name" value="Ribonuclease Inhibitor"/>
    <property type="match status" value="1"/>
</dbReference>
<dbReference type="GO" id="GO:0006913">
    <property type="term" value="P:nucleocytoplasmic transport"/>
    <property type="evidence" value="ECO:0007669"/>
    <property type="project" value="TreeGrafter"/>
</dbReference>
<name>A0A540X7P5_9BACT</name>
<reference evidence="4 5" key="1">
    <citation type="submission" date="2019-06" db="EMBL/GenBank/DDBJ databases">
        <authorList>
            <person name="Livingstone P."/>
            <person name="Whitworth D."/>
        </authorList>
    </citation>
    <scope>NUCLEOTIDE SEQUENCE [LARGE SCALE GENOMIC DNA]</scope>
    <source>
        <strain evidence="4 5">AM401</strain>
    </source>
</reference>
<dbReference type="GO" id="GO:0031267">
    <property type="term" value="F:small GTPase binding"/>
    <property type="evidence" value="ECO:0007669"/>
    <property type="project" value="TreeGrafter"/>
</dbReference>
<dbReference type="InterPro" id="IPR014338">
    <property type="entry name" value="CHP02996_rpt-companion-dom"/>
</dbReference>
<evidence type="ECO:0000313" key="5">
    <source>
        <dbReference type="Proteomes" id="UP000315369"/>
    </source>
</evidence>
<dbReference type="OrthoDB" id="5380866at2"/>
<dbReference type="InterPro" id="IPR032675">
    <property type="entry name" value="LRR_dom_sf"/>
</dbReference>
<organism evidence="4 5">
    <name type="scientific">Myxococcus llanfairpwllgwyngyllgogerychwyrndrobwllllantysiliogogogochensis</name>
    <dbReference type="NCBI Taxonomy" id="2590453"/>
    <lineage>
        <taxon>Bacteria</taxon>
        <taxon>Pseudomonadati</taxon>
        <taxon>Myxococcota</taxon>
        <taxon>Myxococcia</taxon>
        <taxon>Myxococcales</taxon>
        <taxon>Cystobacterineae</taxon>
        <taxon>Myxococcaceae</taxon>
        <taxon>Myxococcus</taxon>
    </lineage>
</organism>
<dbReference type="Pfam" id="PF13516">
    <property type="entry name" value="LRR_6"/>
    <property type="match status" value="1"/>
</dbReference>
<dbReference type="GO" id="GO:0048471">
    <property type="term" value="C:perinuclear region of cytoplasm"/>
    <property type="evidence" value="ECO:0007669"/>
    <property type="project" value="TreeGrafter"/>
</dbReference>
<protein>
    <submittedName>
        <fullName evidence="4">TIGR02996 domain-containing protein</fullName>
    </submittedName>
</protein>
<keyword evidence="3" id="KW-0677">Repeat</keyword>
<evidence type="ECO:0000256" key="3">
    <source>
        <dbReference type="ARBA" id="ARBA00022737"/>
    </source>
</evidence>
<dbReference type="NCBIfam" id="TIGR02996">
    <property type="entry name" value="rpt_mate_G_obs"/>
    <property type="match status" value="1"/>
</dbReference>
<keyword evidence="2" id="KW-0433">Leucine-rich repeat</keyword>
<dbReference type="AlphaFoldDB" id="A0A540X7P5"/>
<keyword evidence="1" id="KW-0343">GTPase activation</keyword>
<gene>
    <name evidence="4" type="ORF">FJV41_03360</name>
</gene>
<dbReference type="InterPro" id="IPR001611">
    <property type="entry name" value="Leu-rich_rpt"/>
</dbReference>
<dbReference type="GO" id="GO:0005096">
    <property type="term" value="F:GTPase activator activity"/>
    <property type="evidence" value="ECO:0007669"/>
    <property type="project" value="UniProtKB-KW"/>
</dbReference>
<accession>A0A540X7P5</accession>
<dbReference type="SUPFAM" id="SSF52047">
    <property type="entry name" value="RNI-like"/>
    <property type="match status" value="1"/>
</dbReference>
<dbReference type="PANTHER" id="PTHR24113">
    <property type="entry name" value="RAN GTPASE-ACTIVATING PROTEIN 1"/>
    <property type="match status" value="1"/>
</dbReference>
<comment type="caution">
    <text evidence="4">The sequence shown here is derived from an EMBL/GenBank/DDBJ whole genome shotgun (WGS) entry which is preliminary data.</text>
</comment>
<evidence type="ECO:0000256" key="1">
    <source>
        <dbReference type="ARBA" id="ARBA00022468"/>
    </source>
</evidence>